<sequence length="144" mass="15284">MTDLCRVTPASLRGSGTHTDEAPGQEVPVVRTPQMAESRPDRTRDTPADMLGVGARAVVGALSRRSAPVYTWGPADERPQIGQGLGHGTTGKSPRGPWGLKRAKRSPGSPDLEPERSEGGGARGGEAEHEPRRGARGPRRPQPR</sequence>
<reference evidence="2 3" key="1">
    <citation type="submission" date="2014-12" db="EMBL/GenBank/DDBJ databases">
        <title>Genome assembly of Enhygromyxa salina DSM 15201.</title>
        <authorList>
            <person name="Sharma G."/>
            <person name="Subramanian S."/>
        </authorList>
    </citation>
    <scope>NUCLEOTIDE SEQUENCE [LARGE SCALE GENOMIC DNA]</scope>
    <source>
        <strain evidence="2 3">DSM 15201</strain>
    </source>
</reference>
<protein>
    <submittedName>
        <fullName evidence="2">Uncharacterized protein</fullName>
    </submittedName>
</protein>
<dbReference type="AlphaFoldDB" id="A0A0C1Z839"/>
<evidence type="ECO:0000256" key="1">
    <source>
        <dbReference type="SAM" id="MobiDB-lite"/>
    </source>
</evidence>
<organism evidence="2 3">
    <name type="scientific">Enhygromyxa salina</name>
    <dbReference type="NCBI Taxonomy" id="215803"/>
    <lineage>
        <taxon>Bacteria</taxon>
        <taxon>Pseudomonadati</taxon>
        <taxon>Myxococcota</taxon>
        <taxon>Polyangia</taxon>
        <taxon>Nannocystales</taxon>
        <taxon>Nannocystaceae</taxon>
        <taxon>Enhygromyxa</taxon>
    </lineage>
</organism>
<feature type="compositionally biased region" description="Basic residues" evidence="1">
    <location>
        <begin position="134"/>
        <end position="144"/>
    </location>
</feature>
<evidence type="ECO:0000313" key="3">
    <source>
        <dbReference type="Proteomes" id="UP000031599"/>
    </source>
</evidence>
<name>A0A0C1Z839_9BACT</name>
<evidence type="ECO:0000313" key="2">
    <source>
        <dbReference type="EMBL" id="KIG13794.1"/>
    </source>
</evidence>
<feature type="region of interest" description="Disordered" evidence="1">
    <location>
        <begin position="1"/>
        <end position="144"/>
    </location>
</feature>
<dbReference type="Proteomes" id="UP000031599">
    <property type="component" value="Unassembled WGS sequence"/>
</dbReference>
<accession>A0A0C1Z839</accession>
<gene>
    <name evidence="2" type="ORF">DB30_07640</name>
</gene>
<dbReference type="EMBL" id="JMCC02000089">
    <property type="protein sequence ID" value="KIG13794.1"/>
    <property type="molecule type" value="Genomic_DNA"/>
</dbReference>
<comment type="caution">
    <text evidence="2">The sequence shown here is derived from an EMBL/GenBank/DDBJ whole genome shotgun (WGS) entry which is preliminary data.</text>
</comment>
<proteinExistence type="predicted"/>
<feature type="compositionally biased region" description="Basic and acidic residues" evidence="1">
    <location>
        <begin position="38"/>
        <end position="47"/>
    </location>
</feature>